<dbReference type="Proteomes" id="UP000238205">
    <property type="component" value="Unassembled WGS sequence"/>
</dbReference>
<comment type="catalytic activity">
    <reaction evidence="2">
        <text>a nucleoside 2',3'-cyclic phosphate + H2O = a nucleoside 3'-phosphate + H(+)</text>
        <dbReference type="Rhea" id="RHEA:19621"/>
        <dbReference type="ChEBI" id="CHEBI:15377"/>
        <dbReference type="ChEBI" id="CHEBI:15378"/>
        <dbReference type="ChEBI" id="CHEBI:66949"/>
        <dbReference type="ChEBI" id="CHEBI:66954"/>
        <dbReference type="EC" id="3.1.4.16"/>
    </reaction>
</comment>
<proteinExistence type="inferred from homology"/>
<dbReference type="InterPro" id="IPR029052">
    <property type="entry name" value="Metallo-depent_PP-like"/>
</dbReference>
<reference evidence="14 15" key="1">
    <citation type="submission" date="2018-03" db="EMBL/GenBank/DDBJ databases">
        <title>Genomic Encyclopedia of Archaeal and Bacterial Type Strains, Phase II (KMG-II): from individual species to whole genera.</title>
        <authorList>
            <person name="Goeker M."/>
        </authorList>
    </citation>
    <scope>NUCLEOTIDE SEQUENCE [LARGE SCALE GENOMIC DNA]</scope>
    <source>
        <strain evidence="14 15">DSM 13175</strain>
    </source>
</reference>
<dbReference type="Gene3D" id="3.90.780.10">
    <property type="entry name" value="5'-Nucleotidase, C-terminal domain"/>
    <property type="match status" value="1"/>
</dbReference>
<protein>
    <submittedName>
        <fullName evidence="14">2',3'-cyclic-nucleotide 2'-phosphodiesterase/3'-nucleotidase</fullName>
    </submittedName>
</protein>
<comment type="similarity">
    <text evidence="5 11">Belongs to the 5'-nucleotidase family.</text>
</comment>
<gene>
    <name evidence="14" type="ORF">CLV38_10833</name>
</gene>
<evidence type="ECO:0000256" key="11">
    <source>
        <dbReference type="RuleBase" id="RU362119"/>
    </source>
</evidence>
<keyword evidence="8 11" id="KW-0547">Nucleotide-binding</keyword>
<dbReference type="InterPro" id="IPR036907">
    <property type="entry name" value="5'-Nucleotdase_C_sf"/>
</dbReference>
<sequence length="519" mass="58133">MNITLFETSDIHGYLFPTDYQTRQHEAEFGLFKIATLLENERASLEGPSLTIENGDIIQGSPLTHYIVKEKKEATVVMDAVNRCQFDAGVLGNHEFNYGMDYLNSAVKGADYPILCANIVNKEGKPAFGQAYKLFEKEGVKIAVLGLTTPYIPNWEHPENIEGLQFKSAVESAHEYVPILREQADVVVVSYHGGFEKDLISGKETEIQTGENEGYALLHEVEGIDVLLTGHQHRVIAEKINQTAVVMPGDKGTYLGKVTLEVEKVNGKFKVIDSIPEVLSTEGVPVHQKLTEEFKQVNDEVEEWLDSPIGEVQGNMRIDDVEQARRVEHPYVEFVHNVQMHYAECDISGTALFNNQAKGFGEKVTMRDVVLNYIYPNTLAVLKVSGADLKAALERSATYFELDDSGAIIVNPQFVNPKPQMYNYDMYEGIDYTIDVTRPMGKRIVQLDYKNEPVQPDDSLEIVINQYRAVGGGDYDMFDASKIIREVTIPMNELMGDYFSLHSPVKATVNQNFKVIATG</sequence>
<dbReference type="SUPFAM" id="SSF55816">
    <property type="entry name" value="5'-nucleotidase (syn. UDP-sugar hydrolase), C-terminal domain"/>
    <property type="match status" value="1"/>
</dbReference>
<dbReference type="InterPro" id="IPR008334">
    <property type="entry name" value="5'-Nucleotdase_C"/>
</dbReference>
<dbReference type="PANTHER" id="PTHR11575:SF6">
    <property type="entry name" value="2',3'-CYCLIC-NUCLEOTIDE 2'-PHOSPHODIESTERASE_3'-NUCLEOTIDASE"/>
    <property type="match status" value="1"/>
</dbReference>
<dbReference type="Pfam" id="PF00149">
    <property type="entry name" value="Metallophos"/>
    <property type="match status" value="1"/>
</dbReference>
<evidence type="ECO:0000259" key="13">
    <source>
        <dbReference type="Pfam" id="PF02872"/>
    </source>
</evidence>
<dbReference type="InterPro" id="IPR006179">
    <property type="entry name" value="5_nucleotidase/apyrase"/>
</dbReference>
<evidence type="ECO:0000256" key="3">
    <source>
        <dbReference type="ARBA" id="ARBA00001968"/>
    </source>
</evidence>
<dbReference type="GO" id="GO:0046872">
    <property type="term" value="F:metal ion binding"/>
    <property type="evidence" value="ECO:0007669"/>
    <property type="project" value="UniProtKB-KW"/>
</dbReference>
<accession>A0A2T0W7Z9</accession>
<dbReference type="PRINTS" id="PR01607">
    <property type="entry name" value="APYRASEFAMLY"/>
</dbReference>
<name>A0A2T0W7Z9_9LACT</name>
<dbReference type="GO" id="GO:0009166">
    <property type="term" value="P:nucleotide catabolic process"/>
    <property type="evidence" value="ECO:0007669"/>
    <property type="project" value="InterPro"/>
</dbReference>
<feature type="domain" description="5'-Nucleotidase C-terminal" evidence="13">
    <location>
        <begin position="320"/>
        <end position="479"/>
    </location>
</feature>
<comment type="cofactor">
    <cofactor evidence="3">
        <name>a divalent metal cation</name>
        <dbReference type="ChEBI" id="CHEBI:60240"/>
    </cofactor>
</comment>
<dbReference type="OrthoDB" id="9801679at2"/>
<dbReference type="SUPFAM" id="SSF56300">
    <property type="entry name" value="Metallo-dependent phosphatases"/>
    <property type="match status" value="1"/>
</dbReference>
<keyword evidence="10" id="KW-0511">Multifunctional enzyme</keyword>
<evidence type="ECO:0000256" key="8">
    <source>
        <dbReference type="ARBA" id="ARBA00022741"/>
    </source>
</evidence>
<dbReference type="AlphaFoldDB" id="A0A2T0W7Z9"/>
<keyword evidence="9 11" id="KW-0378">Hydrolase</keyword>
<evidence type="ECO:0000256" key="2">
    <source>
        <dbReference type="ARBA" id="ARBA00001730"/>
    </source>
</evidence>
<dbReference type="GO" id="GO:0000166">
    <property type="term" value="F:nucleotide binding"/>
    <property type="evidence" value="ECO:0007669"/>
    <property type="project" value="UniProtKB-KW"/>
</dbReference>
<evidence type="ECO:0000313" key="14">
    <source>
        <dbReference type="EMBL" id="PRY82825.1"/>
    </source>
</evidence>
<evidence type="ECO:0000259" key="12">
    <source>
        <dbReference type="Pfam" id="PF00149"/>
    </source>
</evidence>
<dbReference type="Gene3D" id="3.60.21.10">
    <property type="match status" value="1"/>
</dbReference>
<dbReference type="CDD" id="cd07410">
    <property type="entry name" value="MPP_CpdB_N"/>
    <property type="match status" value="1"/>
</dbReference>
<comment type="caution">
    <text evidence="14">The sequence shown here is derived from an EMBL/GenBank/DDBJ whole genome shotgun (WGS) entry which is preliminary data.</text>
</comment>
<evidence type="ECO:0000256" key="1">
    <source>
        <dbReference type="ARBA" id="ARBA00000527"/>
    </source>
</evidence>
<feature type="domain" description="Calcineurin-like phosphoesterase" evidence="12">
    <location>
        <begin position="8"/>
        <end position="234"/>
    </location>
</feature>
<dbReference type="PANTHER" id="PTHR11575">
    <property type="entry name" value="5'-NUCLEOTIDASE-RELATED"/>
    <property type="match status" value="1"/>
</dbReference>
<keyword evidence="15" id="KW-1185">Reference proteome</keyword>
<dbReference type="InterPro" id="IPR004843">
    <property type="entry name" value="Calcineurin-like_PHP"/>
</dbReference>
<dbReference type="InterPro" id="IPR006146">
    <property type="entry name" value="5'-Nucleotdase_CS"/>
</dbReference>
<dbReference type="Pfam" id="PF02872">
    <property type="entry name" value="5_nucleotid_C"/>
    <property type="match status" value="1"/>
</dbReference>
<dbReference type="GO" id="GO:0008663">
    <property type="term" value="F:2',3'-cyclic-nucleotide 2'-phosphodiesterase activity"/>
    <property type="evidence" value="ECO:0007669"/>
    <property type="project" value="UniProtKB-EC"/>
</dbReference>
<dbReference type="EMBL" id="PVTO01000008">
    <property type="protein sequence ID" value="PRY82825.1"/>
    <property type="molecule type" value="Genomic_DNA"/>
</dbReference>
<evidence type="ECO:0000313" key="15">
    <source>
        <dbReference type="Proteomes" id="UP000238205"/>
    </source>
</evidence>
<comment type="subcellular location">
    <subcellularLocation>
        <location evidence="4">Cell envelope</location>
    </subcellularLocation>
</comment>
<keyword evidence="7" id="KW-0732">Signal</keyword>
<dbReference type="PROSITE" id="PS00786">
    <property type="entry name" value="5_NUCLEOTIDASE_2"/>
    <property type="match status" value="1"/>
</dbReference>
<evidence type="ECO:0000256" key="4">
    <source>
        <dbReference type="ARBA" id="ARBA00004196"/>
    </source>
</evidence>
<dbReference type="GO" id="GO:0008254">
    <property type="term" value="F:3'-nucleotidase activity"/>
    <property type="evidence" value="ECO:0007669"/>
    <property type="project" value="UniProtKB-EC"/>
</dbReference>
<keyword evidence="6" id="KW-0479">Metal-binding</keyword>
<evidence type="ECO:0000256" key="10">
    <source>
        <dbReference type="ARBA" id="ARBA00023268"/>
    </source>
</evidence>
<evidence type="ECO:0000256" key="6">
    <source>
        <dbReference type="ARBA" id="ARBA00022723"/>
    </source>
</evidence>
<evidence type="ECO:0000256" key="7">
    <source>
        <dbReference type="ARBA" id="ARBA00022729"/>
    </source>
</evidence>
<comment type="catalytic activity">
    <reaction evidence="1">
        <text>a ribonucleoside 3'-phosphate + H2O = a ribonucleoside + phosphate</text>
        <dbReference type="Rhea" id="RHEA:10144"/>
        <dbReference type="ChEBI" id="CHEBI:13197"/>
        <dbReference type="ChEBI" id="CHEBI:15377"/>
        <dbReference type="ChEBI" id="CHEBI:18254"/>
        <dbReference type="ChEBI" id="CHEBI:43474"/>
        <dbReference type="EC" id="3.1.3.6"/>
    </reaction>
</comment>
<evidence type="ECO:0000256" key="9">
    <source>
        <dbReference type="ARBA" id="ARBA00022801"/>
    </source>
</evidence>
<dbReference type="InterPro" id="IPR041827">
    <property type="entry name" value="CpdB_N"/>
</dbReference>
<organism evidence="14 15">
    <name type="scientific">Alkalibacterium olivapovliticus</name>
    <dbReference type="NCBI Taxonomy" id="99907"/>
    <lineage>
        <taxon>Bacteria</taxon>
        <taxon>Bacillati</taxon>
        <taxon>Bacillota</taxon>
        <taxon>Bacilli</taxon>
        <taxon>Lactobacillales</taxon>
        <taxon>Carnobacteriaceae</taxon>
        <taxon>Alkalibacterium</taxon>
    </lineage>
</organism>
<dbReference type="GO" id="GO:0030288">
    <property type="term" value="C:outer membrane-bounded periplasmic space"/>
    <property type="evidence" value="ECO:0007669"/>
    <property type="project" value="TreeGrafter"/>
</dbReference>
<evidence type="ECO:0000256" key="5">
    <source>
        <dbReference type="ARBA" id="ARBA00006654"/>
    </source>
</evidence>
<dbReference type="RefSeq" id="WP_106192509.1">
    <property type="nucleotide sequence ID" value="NZ_PVTO01000008.1"/>
</dbReference>